<proteinExistence type="inferred from homology"/>
<dbReference type="KEGG" id="cgrn:4412665_00058"/>
<name>A0A239W121_9ACTN</name>
<dbReference type="AlphaFoldDB" id="A0A239W121"/>
<dbReference type="SUPFAM" id="SSF50118">
    <property type="entry name" value="Cell growth inhibitor/plasmid maintenance toxic component"/>
    <property type="match status" value="1"/>
</dbReference>
<dbReference type="GeneID" id="85154463"/>
<dbReference type="GO" id="GO:0016075">
    <property type="term" value="P:rRNA catabolic process"/>
    <property type="evidence" value="ECO:0007669"/>
    <property type="project" value="TreeGrafter"/>
</dbReference>
<keyword evidence="3" id="KW-0378">Hydrolase</keyword>
<dbReference type="InterPro" id="IPR011067">
    <property type="entry name" value="Plasmid_toxin/cell-grow_inhib"/>
</dbReference>
<dbReference type="Proteomes" id="UP000215332">
    <property type="component" value="Chromosome 1"/>
</dbReference>
<dbReference type="GO" id="GO:0016787">
    <property type="term" value="F:hydrolase activity"/>
    <property type="evidence" value="ECO:0007669"/>
    <property type="project" value="UniProtKB-KW"/>
</dbReference>
<gene>
    <name evidence="3" type="primary">mazF3</name>
    <name evidence="3" type="ORF">SAMEA4412665_00058</name>
</gene>
<dbReference type="GO" id="GO:0003677">
    <property type="term" value="F:DNA binding"/>
    <property type="evidence" value="ECO:0007669"/>
    <property type="project" value="InterPro"/>
</dbReference>
<dbReference type="PANTHER" id="PTHR33988:SF2">
    <property type="entry name" value="ENDORIBONUCLEASE MAZF"/>
    <property type="match status" value="1"/>
</dbReference>
<dbReference type="InterPro" id="IPR003477">
    <property type="entry name" value="PemK-like"/>
</dbReference>
<evidence type="ECO:0000313" key="4">
    <source>
        <dbReference type="Proteomes" id="UP000215332"/>
    </source>
</evidence>
<accession>A0A239W121</accession>
<dbReference type="GO" id="GO:0006402">
    <property type="term" value="P:mRNA catabolic process"/>
    <property type="evidence" value="ECO:0007669"/>
    <property type="project" value="TreeGrafter"/>
</dbReference>
<organism evidence="3 4">
    <name type="scientific">Cutibacterium granulosum</name>
    <dbReference type="NCBI Taxonomy" id="33011"/>
    <lineage>
        <taxon>Bacteria</taxon>
        <taxon>Bacillati</taxon>
        <taxon>Actinomycetota</taxon>
        <taxon>Actinomycetes</taxon>
        <taxon>Propionibacteriales</taxon>
        <taxon>Propionibacteriaceae</taxon>
        <taxon>Cutibacterium</taxon>
    </lineage>
</organism>
<evidence type="ECO:0000313" key="3">
    <source>
        <dbReference type="EMBL" id="SNV27710.1"/>
    </source>
</evidence>
<dbReference type="GO" id="GO:0004521">
    <property type="term" value="F:RNA endonuclease activity"/>
    <property type="evidence" value="ECO:0007669"/>
    <property type="project" value="TreeGrafter"/>
</dbReference>
<dbReference type="eggNOG" id="COG2337">
    <property type="taxonomic scope" value="Bacteria"/>
</dbReference>
<dbReference type="Pfam" id="PF02452">
    <property type="entry name" value="PemK_toxin"/>
    <property type="match status" value="1"/>
</dbReference>
<evidence type="ECO:0000256" key="2">
    <source>
        <dbReference type="ARBA" id="ARBA00022649"/>
    </source>
</evidence>
<evidence type="ECO:0000256" key="1">
    <source>
        <dbReference type="ARBA" id="ARBA00007521"/>
    </source>
</evidence>
<sequence>MIMREICLARMDRTRPVVVLTREVSRQAMTKVTVAPVTSTIKGLCSEVRVGKANGLDHESAIALDNVLTIPVDRLGRSIGFLTPDQEKALARAFVMAYDLELPVA</sequence>
<reference evidence="3 4" key="1">
    <citation type="submission" date="2017-06" db="EMBL/GenBank/DDBJ databases">
        <authorList>
            <consortium name="Pathogen Informatics"/>
        </authorList>
    </citation>
    <scope>NUCLEOTIDE SEQUENCE [LARGE SCALE GENOMIC DNA]</scope>
    <source>
        <strain evidence="3 4">NCTC11865</strain>
    </source>
</reference>
<dbReference type="PANTHER" id="PTHR33988">
    <property type="entry name" value="ENDORIBONUCLEASE MAZF-RELATED"/>
    <property type="match status" value="1"/>
</dbReference>
<dbReference type="EC" id="3.1.-.-" evidence="3"/>
<keyword evidence="2" id="KW-1277">Toxin-antitoxin system</keyword>
<dbReference type="Gene3D" id="2.30.30.110">
    <property type="match status" value="1"/>
</dbReference>
<comment type="similarity">
    <text evidence="1">Belongs to the PemK/MazF family.</text>
</comment>
<dbReference type="EMBL" id="LT906441">
    <property type="protein sequence ID" value="SNV27710.1"/>
    <property type="molecule type" value="Genomic_DNA"/>
</dbReference>
<protein>
    <submittedName>
        <fullName evidence="3">mRNA interferase MazF3</fullName>
        <ecNumber evidence="3">3.1.-.-</ecNumber>
    </submittedName>
</protein>
<dbReference type="RefSeq" id="WP_231933760.1">
    <property type="nucleotide sequence ID" value="NZ_AP026710.1"/>
</dbReference>